<proteinExistence type="predicted"/>
<evidence type="ECO:0000313" key="1">
    <source>
        <dbReference type="EMBL" id="RHZ81000.1"/>
    </source>
</evidence>
<reference evidence="1 2" key="1">
    <citation type="submission" date="2018-08" db="EMBL/GenBank/DDBJ databases">
        <title>Genome and evolution of the arbuscular mycorrhizal fungus Diversispora epigaea (formerly Glomus versiforme) and its bacterial endosymbionts.</title>
        <authorList>
            <person name="Sun X."/>
            <person name="Fei Z."/>
            <person name="Harrison M."/>
        </authorList>
    </citation>
    <scope>NUCLEOTIDE SEQUENCE [LARGE SCALE GENOMIC DNA]</scope>
    <source>
        <strain evidence="1 2">IT104</strain>
    </source>
</reference>
<evidence type="ECO:0000313" key="2">
    <source>
        <dbReference type="Proteomes" id="UP000266861"/>
    </source>
</evidence>
<gene>
    <name evidence="1" type="ORF">Glove_130g52</name>
</gene>
<sequence>MTIHISNVGAASVRAEWEEDPTNLENKLEMGFLYGVQIQLSKAVNDSFDIPLKKIKMAMIDSIVNHFNNPNLPLIFSQEYYHFATICKNSIAHKLHRELIPTQPSFKKESWNR</sequence>
<protein>
    <submittedName>
        <fullName evidence="1">Uncharacterized protein</fullName>
    </submittedName>
</protein>
<dbReference type="Proteomes" id="UP000266861">
    <property type="component" value="Unassembled WGS sequence"/>
</dbReference>
<organism evidence="1 2">
    <name type="scientific">Diversispora epigaea</name>
    <dbReference type="NCBI Taxonomy" id="1348612"/>
    <lineage>
        <taxon>Eukaryota</taxon>
        <taxon>Fungi</taxon>
        <taxon>Fungi incertae sedis</taxon>
        <taxon>Mucoromycota</taxon>
        <taxon>Glomeromycotina</taxon>
        <taxon>Glomeromycetes</taxon>
        <taxon>Diversisporales</taxon>
        <taxon>Diversisporaceae</taxon>
        <taxon>Diversispora</taxon>
    </lineage>
</organism>
<dbReference type="AlphaFoldDB" id="A0A397J893"/>
<comment type="caution">
    <text evidence="1">The sequence shown here is derived from an EMBL/GenBank/DDBJ whole genome shotgun (WGS) entry which is preliminary data.</text>
</comment>
<name>A0A397J893_9GLOM</name>
<keyword evidence="2" id="KW-1185">Reference proteome</keyword>
<accession>A0A397J893</accession>
<dbReference type="EMBL" id="PQFF01000121">
    <property type="protein sequence ID" value="RHZ81000.1"/>
    <property type="molecule type" value="Genomic_DNA"/>
</dbReference>